<evidence type="ECO:0000313" key="12">
    <source>
        <dbReference type="Proteomes" id="UP000285624"/>
    </source>
</evidence>
<dbReference type="InterPro" id="IPR036513">
    <property type="entry name" value="STAS_dom_sf"/>
</dbReference>
<keyword evidence="2 6" id="KW-0812">Transmembrane</keyword>
<dbReference type="Proteomes" id="UP000285624">
    <property type="component" value="Unassembled WGS sequence"/>
</dbReference>
<dbReference type="Pfam" id="PF00916">
    <property type="entry name" value="Sulfate_transp"/>
    <property type="match status" value="2"/>
</dbReference>
<feature type="transmembrane region" description="Helical" evidence="6">
    <location>
        <begin position="538"/>
        <end position="556"/>
    </location>
</feature>
<feature type="transmembrane region" description="Helical" evidence="6">
    <location>
        <begin position="382"/>
        <end position="405"/>
    </location>
</feature>
<feature type="transmembrane region" description="Helical" evidence="6">
    <location>
        <begin position="512"/>
        <end position="531"/>
    </location>
</feature>
<dbReference type="SUPFAM" id="SSF52091">
    <property type="entry name" value="SpoIIaa-like"/>
    <property type="match status" value="1"/>
</dbReference>
<dbReference type="PANTHER" id="PTHR11814">
    <property type="entry name" value="SULFATE TRANSPORTER"/>
    <property type="match status" value="1"/>
</dbReference>
<dbReference type="EMBL" id="MAYM02002380">
    <property type="protein sequence ID" value="RLM95696.1"/>
    <property type="molecule type" value="Genomic_DNA"/>
</dbReference>
<dbReference type="CDD" id="cd07042">
    <property type="entry name" value="STAS_SulP_like_sulfate_transporter"/>
    <property type="match status" value="1"/>
</dbReference>
<dbReference type="GO" id="GO:0016020">
    <property type="term" value="C:membrane"/>
    <property type="evidence" value="ECO:0007669"/>
    <property type="project" value="UniProtKB-SubCell"/>
</dbReference>
<comment type="subcellular location">
    <subcellularLocation>
        <location evidence="1">Membrane</location>
        <topology evidence="1">Multi-pass membrane protein</topology>
    </subcellularLocation>
</comment>
<feature type="region of interest" description="Disordered" evidence="5">
    <location>
        <begin position="117"/>
        <end position="181"/>
    </location>
</feature>
<dbReference type="Proteomes" id="UP000785171">
    <property type="component" value="Unassembled WGS sequence"/>
</dbReference>
<dbReference type="STRING" id="325452.A0A421ES41"/>
<feature type="region of interest" description="Disordered" evidence="5">
    <location>
        <begin position="270"/>
        <end position="359"/>
    </location>
</feature>
<dbReference type="InterPro" id="IPR002645">
    <property type="entry name" value="STAS_dom"/>
</dbReference>
<feature type="compositionally biased region" description="Basic and acidic residues" evidence="5">
    <location>
        <begin position="308"/>
        <end position="319"/>
    </location>
</feature>
<dbReference type="InterPro" id="IPR001902">
    <property type="entry name" value="SLC26A/SulP_fam"/>
</dbReference>
<evidence type="ECO:0000313" key="11">
    <source>
        <dbReference type="EMBL" id="RLN83407.1"/>
    </source>
</evidence>
<dbReference type="InterPro" id="IPR011547">
    <property type="entry name" value="SLC26A/SulP_dom"/>
</dbReference>
<protein>
    <recommendedName>
        <fullName evidence="7">STAS domain-containing protein</fullName>
    </recommendedName>
</protein>
<feature type="transmembrane region" description="Helical" evidence="6">
    <location>
        <begin position="441"/>
        <end position="459"/>
    </location>
</feature>
<feature type="transmembrane region" description="Helical" evidence="6">
    <location>
        <begin position="576"/>
        <end position="604"/>
    </location>
</feature>
<evidence type="ECO:0000256" key="6">
    <source>
        <dbReference type="SAM" id="Phobius"/>
    </source>
</evidence>
<evidence type="ECO:0000259" key="7">
    <source>
        <dbReference type="PROSITE" id="PS50801"/>
    </source>
</evidence>
<name>A0A421ES41_9STRA</name>
<keyword evidence="3 6" id="KW-1133">Transmembrane helix</keyword>
<dbReference type="GO" id="GO:0055085">
    <property type="term" value="P:transmembrane transport"/>
    <property type="evidence" value="ECO:0007669"/>
    <property type="project" value="InterPro"/>
</dbReference>
<evidence type="ECO:0000256" key="2">
    <source>
        <dbReference type="ARBA" id="ARBA00022692"/>
    </source>
</evidence>
<evidence type="ECO:0000256" key="4">
    <source>
        <dbReference type="ARBA" id="ARBA00023136"/>
    </source>
</evidence>
<dbReference type="FunFam" id="3.30.750.24:FF:000021">
    <property type="entry name" value="Sulfate Permease (SulP) Family"/>
    <property type="match status" value="1"/>
</dbReference>
<dbReference type="EMBL" id="JPWV03000016">
    <property type="protein sequence ID" value="KAG2530841.1"/>
    <property type="molecule type" value="Genomic_DNA"/>
</dbReference>
<dbReference type="AlphaFoldDB" id="A0A421ES41"/>
<feature type="transmembrane region" description="Helical" evidence="6">
    <location>
        <begin position="59"/>
        <end position="77"/>
    </location>
</feature>
<evidence type="ECO:0000256" key="5">
    <source>
        <dbReference type="SAM" id="MobiDB-lite"/>
    </source>
</evidence>
<feature type="compositionally biased region" description="Low complexity" evidence="5">
    <location>
        <begin position="343"/>
        <end position="357"/>
    </location>
</feature>
<feature type="transmembrane region" description="Helical" evidence="6">
    <location>
        <begin position="20"/>
        <end position="39"/>
    </location>
</feature>
<dbReference type="Pfam" id="PF01740">
    <property type="entry name" value="STAS"/>
    <property type="match status" value="1"/>
</dbReference>
<dbReference type="PROSITE" id="PS50801">
    <property type="entry name" value="STAS"/>
    <property type="match status" value="1"/>
</dbReference>
<dbReference type="EMBL" id="MBDN02000034">
    <property type="protein sequence ID" value="RLN83407.1"/>
    <property type="molecule type" value="Genomic_DNA"/>
</dbReference>
<reference evidence="8" key="1">
    <citation type="journal article" date="2015" name="Genom Data">
        <title>Genome sequences of six Phytophthora species associated with forests in New Zealand.</title>
        <authorList>
            <person name="Studholme D.J."/>
            <person name="McDougal R.L."/>
            <person name="Sambles C."/>
            <person name="Hansen E."/>
            <person name="Hardy G."/>
            <person name="Grant M."/>
            <person name="Ganley R.J."/>
            <person name="Williams N.M."/>
        </authorList>
    </citation>
    <scope>NUCLEOTIDE SEQUENCE</scope>
    <source>
        <strain evidence="8">NZFS 2646</strain>
        <strain evidence="9">NZFS 3630</strain>
    </source>
</reference>
<reference evidence="8" key="3">
    <citation type="submission" date="2020-06" db="EMBL/GenBank/DDBJ databases">
        <authorList>
            <person name="Studholme D.J."/>
        </authorList>
    </citation>
    <scope>NUCLEOTIDE SEQUENCE</scope>
    <source>
        <strain evidence="8">NZFS 2646</strain>
        <strain evidence="9">NZFS 3630</strain>
    </source>
</reference>
<feature type="compositionally biased region" description="Acidic residues" evidence="5">
    <location>
        <begin position="122"/>
        <end position="134"/>
    </location>
</feature>
<feature type="domain" description="STAS" evidence="7">
    <location>
        <begin position="633"/>
        <end position="752"/>
    </location>
</feature>
<evidence type="ECO:0000313" key="10">
    <source>
        <dbReference type="EMBL" id="RLM95696.1"/>
    </source>
</evidence>
<proteinExistence type="predicted"/>
<organism evidence="10 13">
    <name type="scientific">Phytophthora kernoviae</name>
    <dbReference type="NCBI Taxonomy" id="325452"/>
    <lineage>
        <taxon>Eukaryota</taxon>
        <taxon>Sar</taxon>
        <taxon>Stramenopiles</taxon>
        <taxon>Oomycota</taxon>
        <taxon>Peronosporomycetes</taxon>
        <taxon>Peronosporales</taxon>
        <taxon>Peronosporaceae</taxon>
        <taxon>Phytophthora</taxon>
    </lineage>
</organism>
<sequence length="774" mass="84992">MGLKLGIIADFFSRPVMGGFISAGGVLIMLSQVASWLGLEIKSRDLPVLTVLDLMEQFPHLNTLSLALGTFSILVLVGMHELKRRVVAELARVEEEFEDQFAIETSRALNQLSMSMNSAGESQDDMSEDDDGDSQDTKDDLSGANYGGGVELGEVPKPKKRQPKRQTDDADLDLENATVSPRGSRWADLPAVFTTGSLHRRDFVSGSPWASSTRTSRDLGENDLDLARSCRQRDLAAITRSTRHGRMDDEGVGFSLSDEDYISIERPLDFGSRTSATPRALPRLTSELIEGSTRSLLKKTQANSSQSKPDKSRRNRDADDDRDDGDTEAKANAEMARRVNELPSPTNSETTSESSTTALKGRMLAASSTSIRLLRSKMAVLIALRLICDLGAFMVCLLGGIVGYLSPEGSLALAGDVPGGYPSPKRPWYGLSTNIIEADRLYHLFIDTLSIALISYMCSVAMAKRLAIKEGYRIRPNQELIALGFSNLVGSFFQGMPSTGGLSRTAVNMQNARTQLASVITVLVVVLVLYTSTSALAYLPKASLASIIIVAGYSLIELKEAKWLYRVKRDEFYVWLASFVLSCLLGVLPGLLSSIFCSLIAVIYKTRRPTVSMLGELVDEETGRPRIVELDVYPDTARPLPDVVAIRVEGALYFANCEYIERVVEREVRKRHDTEGVLVRGVVIDAGSIMDWDTTTIQMMKHLKVELRGQGIQLAIVNARDRLHQLLQSSEFLVGIVHGDARIGFEEAITAVREEEMPSNESQALARSSRVHSI</sequence>
<comment type="caution">
    <text evidence="10">The sequence shown here is derived from an EMBL/GenBank/DDBJ whole genome shotgun (WGS) entry which is preliminary data.</text>
</comment>
<evidence type="ECO:0000313" key="8">
    <source>
        <dbReference type="EMBL" id="KAG2530841.1"/>
    </source>
</evidence>
<feature type="compositionally biased region" description="Basic and acidic residues" evidence="5">
    <location>
        <begin position="327"/>
        <end position="340"/>
    </location>
</feature>
<evidence type="ECO:0000313" key="13">
    <source>
        <dbReference type="Proteomes" id="UP000285883"/>
    </source>
</evidence>
<evidence type="ECO:0000256" key="1">
    <source>
        <dbReference type="ARBA" id="ARBA00004141"/>
    </source>
</evidence>
<gene>
    <name evidence="10" type="ORF">BBI17_002063</name>
    <name evidence="11" type="ORF">BBO99_00002156</name>
    <name evidence="8" type="ORF">JM16_001150</name>
    <name evidence="9" type="ORF">JM18_001588</name>
</gene>
<evidence type="ECO:0000256" key="3">
    <source>
        <dbReference type="ARBA" id="ARBA00022989"/>
    </source>
</evidence>
<dbReference type="Proteomes" id="UP000285883">
    <property type="component" value="Unassembled WGS sequence"/>
</dbReference>
<dbReference type="Proteomes" id="UP000792063">
    <property type="component" value="Unassembled WGS sequence"/>
</dbReference>
<dbReference type="EMBL" id="JPWU03000022">
    <property type="protein sequence ID" value="KAG2531106.1"/>
    <property type="molecule type" value="Genomic_DNA"/>
</dbReference>
<dbReference type="Gene3D" id="3.30.750.24">
    <property type="entry name" value="STAS domain"/>
    <property type="match status" value="1"/>
</dbReference>
<evidence type="ECO:0000313" key="9">
    <source>
        <dbReference type="EMBL" id="KAG2531106.1"/>
    </source>
</evidence>
<keyword evidence="12" id="KW-1185">Reference proteome</keyword>
<reference evidence="12 13" key="2">
    <citation type="submission" date="2018-07" db="EMBL/GenBank/DDBJ databases">
        <title>Genome sequencing of oomycete isolates from Chile give support for New Zealand origin for Phytophthora kernoviae and make available the first Nothophytophthora sp. genome.</title>
        <authorList>
            <person name="Studholme D.J."/>
            <person name="Sanfuentes E."/>
            <person name="Panda P."/>
            <person name="Hill R."/>
            <person name="Sambles C."/>
            <person name="Grant M."/>
            <person name="Williams N.M."/>
            <person name="Mcdougal R.L."/>
        </authorList>
    </citation>
    <scope>NUCLEOTIDE SEQUENCE [LARGE SCALE GENOMIC DNA]</scope>
    <source>
        <strain evidence="10">Chile2</strain>
        <strain evidence="11">Chile4</strain>
    </source>
</reference>
<feature type="compositionally biased region" description="Polar residues" evidence="5">
    <location>
        <begin position="292"/>
        <end position="307"/>
    </location>
</feature>
<accession>A0A421ES41</accession>
<keyword evidence="4 6" id="KW-0472">Membrane</keyword>